<gene>
    <name evidence="1" type="ORF">ACFOD3_01080</name>
</gene>
<comment type="caution">
    <text evidence="1">The sequence shown here is derived from an EMBL/GenBank/DDBJ whole genome shotgun (WGS) entry which is preliminary data.</text>
</comment>
<protein>
    <recommendedName>
        <fullName evidence="3">Cytochrome C</fullName>
    </recommendedName>
</protein>
<dbReference type="Proteomes" id="UP001595420">
    <property type="component" value="Unassembled WGS sequence"/>
</dbReference>
<keyword evidence="2" id="KW-1185">Reference proteome</keyword>
<name>A0ABV7BMI8_9PROT</name>
<organism evidence="1 2">
    <name type="scientific">Falsiroseomonas tokyonensis</name>
    <dbReference type="NCBI Taxonomy" id="430521"/>
    <lineage>
        <taxon>Bacteria</taxon>
        <taxon>Pseudomonadati</taxon>
        <taxon>Pseudomonadota</taxon>
        <taxon>Alphaproteobacteria</taxon>
        <taxon>Acetobacterales</taxon>
        <taxon>Roseomonadaceae</taxon>
        <taxon>Falsiroseomonas</taxon>
    </lineage>
</organism>
<dbReference type="RefSeq" id="WP_281419393.1">
    <property type="nucleotide sequence ID" value="NZ_JAFNJS010000001.1"/>
</dbReference>
<accession>A0ABV7BMI8</accession>
<evidence type="ECO:0000313" key="1">
    <source>
        <dbReference type="EMBL" id="MFC2998463.1"/>
    </source>
</evidence>
<reference evidence="2" key="1">
    <citation type="journal article" date="2019" name="Int. J. Syst. Evol. Microbiol.">
        <title>The Global Catalogue of Microorganisms (GCM) 10K type strain sequencing project: providing services to taxonomists for standard genome sequencing and annotation.</title>
        <authorList>
            <consortium name="The Broad Institute Genomics Platform"/>
            <consortium name="The Broad Institute Genome Sequencing Center for Infectious Disease"/>
            <person name="Wu L."/>
            <person name="Ma J."/>
        </authorList>
    </citation>
    <scope>NUCLEOTIDE SEQUENCE [LARGE SCALE GENOMIC DNA]</scope>
    <source>
        <strain evidence="2">CGMCC 1.16855</strain>
    </source>
</reference>
<dbReference type="EMBL" id="JBHRSB010000001">
    <property type="protein sequence ID" value="MFC2998463.1"/>
    <property type="molecule type" value="Genomic_DNA"/>
</dbReference>
<proteinExistence type="predicted"/>
<evidence type="ECO:0000313" key="2">
    <source>
        <dbReference type="Proteomes" id="UP001595420"/>
    </source>
</evidence>
<sequence length="44" mass="4539">MLRLIGLLALLAGGAVLGHWLLLQAQQQPGQIGRFAAGTCAACH</sequence>
<evidence type="ECO:0008006" key="3">
    <source>
        <dbReference type="Google" id="ProtNLM"/>
    </source>
</evidence>